<organism evidence="2 3">
    <name type="scientific">Oldenlandia corymbosa var. corymbosa</name>
    <dbReference type="NCBI Taxonomy" id="529605"/>
    <lineage>
        <taxon>Eukaryota</taxon>
        <taxon>Viridiplantae</taxon>
        <taxon>Streptophyta</taxon>
        <taxon>Embryophyta</taxon>
        <taxon>Tracheophyta</taxon>
        <taxon>Spermatophyta</taxon>
        <taxon>Magnoliopsida</taxon>
        <taxon>eudicotyledons</taxon>
        <taxon>Gunneridae</taxon>
        <taxon>Pentapetalae</taxon>
        <taxon>asterids</taxon>
        <taxon>lamiids</taxon>
        <taxon>Gentianales</taxon>
        <taxon>Rubiaceae</taxon>
        <taxon>Rubioideae</taxon>
        <taxon>Spermacoceae</taxon>
        <taxon>Hedyotis-Oldenlandia complex</taxon>
        <taxon>Oldenlandia</taxon>
    </lineage>
</organism>
<gene>
    <name evidence="2" type="ORF">OLC1_LOCUS9237</name>
</gene>
<evidence type="ECO:0000313" key="3">
    <source>
        <dbReference type="Proteomes" id="UP001161247"/>
    </source>
</evidence>
<dbReference type="Proteomes" id="UP001161247">
    <property type="component" value="Chromosome 3"/>
</dbReference>
<dbReference type="EMBL" id="OX459120">
    <property type="protein sequence ID" value="CAI9099164.1"/>
    <property type="molecule type" value="Genomic_DNA"/>
</dbReference>
<evidence type="ECO:0000256" key="1">
    <source>
        <dbReference type="SAM" id="MobiDB-lite"/>
    </source>
</evidence>
<name>A0AAV1CU75_OLDCO</name>
<dbReference type="AlphaFoldDB" id="A0AAV1CU75"/>
<feature type="region of interest" description="Disordered" evidence="1">
    <location>
        <begin position="43"/>
        <end position="84"/>
    </location>
</feature>
<protein>
    <submittedName>
        <fullName evidence="2">OLC1v1035945C1</fullName>
    </submittedName>
</protein>
<keyword evidence="3" id="KW-1185">Reference proteome</keyword>
<feature type="compositionally biased region" description="Acidic residues" evidence="1">
    <location>
        <begin position="44"/>
        <end position="69"/>
    </location>
</feature>
<evidence type="ECO:0000313" key="2">
    <source>
        <dbReference type="EMBL" id="CAI9099164.1"/>
    </source>
</evidence>
<reference evidence="2" key="1">
    <citation type="submission" date="2023-03" db="EMBL/GenBank/DDBJ databases">
        <authorList>
            <person name="Julca I."/>
        </authorList>
    </citation>
    <scope>NUCLEOTIDE SEQUENCE</scope>
</reference>
<dbReference type="PANTHER" id="PTHR31973:SF195">
    <property type="entry name" value="MUDR FAMILY TRANSPOSASE"/>
    <property type="match status" value="1"/>
</dbReference>
<proteinExistence type="predicted"/>
<sequence>MYDRLGFMLVGRLDVLGVDFEETHLFAQDDYRKESDPDYIALSESEEDCDVSGESDFEESDDERLENEERDCSPLPRRHDETPEGMDIGVCFKSQSEAKHAMKLWNIHHKREYTVAASSATTWAVRCRTINVESEDGEPPYERKMRVSLKAHGLHEIVRWHDAHNCMAPVNNNDNQCVDASLIARLIRRKVEDNVNYTVALVQKDVKTLLKVDVPYKRAWHGRRKAIEAVYGDWTSIFEELPRYITALKFTNPETVVEWEWKEGQEGLLSAMPQMDERCDLGDGGHFLCLRHVRSNLVSQYNSKKVKRLCWKIGKTLSRVKYNCMRAELIEFKPAAWEYLEGLEGVIGLD</sequence>
<dbReference type="PANTHER" id="PTHR31973">
    <property type="entry name" value="POLYPROTEIN, PUTATIVE-RELATED"/>
    <property type="match status" value="1"/>
</dbReference>
<accession>A0AAV1CU75</accession>